<sequence length="100" mass="10989">MSGIFSEVDVDVLGKLAQVTDATQFLSGVRRNPKLVFEAVKTLAYKCVGEGTASSQLENAYKSIFEKEQQLTKSTKELKAVKELKEFEKSSGTNVILGKQ</sequence>
<accession>A0A2S4PM28</accession>
<name>A0A2S4PM28_9PEZI</name>
<gene>
    <name evidence="1" type="ORF">EPUL_006781</name>
</gene>
<evidence type="ECO:0000313" key="1">
    <source>
        <dbReference type="EMBL" id="POS83096.1"/>
    </source>
</evidence>
<dbReference type="OrthoDB" id="10307152at2759"/>
<keyword evidence="2" id="KW-1185">Reference proteome</keyword>
<evidence type="ECO:0000313" key="2">
    <source>
        <dbReference type="Proteomes" id="UP000237438"/>
    </source>
</evidence>
<organism evidence="1 2">
    <name type="scientific">Erysiphe pulchra</name>
    <dbReference type="NCBI Taxonomy" id="225359"/>
    <lineage>
        <taxon>Eukaryota</taxon>
        <taxon>Fungi</taxon>
        <taxon>Dikarya</taxon>
        <taxon>Ascomycota</taxon>
        <taxon>Pezizomycotina</taxon>
        <taxon>Leotiomycetes</taxon>
        <taxon>Erysiphales</taxon>
        <taxon>Erysiphaceae</taxon>
        <taxon>Erysiphe</taxon>
    </lineage>
</organism>
<dbReference type="AlphaFoldDB" id="A0A2S4PM28"/>
<proteinExistence type="predicted"/>
<comment type="caution">
    <text evidence="1">The sequence shown here is derived from an EMBL/GenBank/DDBJ whole genome shotgun (WGS) entry which is preliminary data.</text>
</comment>
<dbReference type="EMBL" id="PEDP01001895">
    <property type="protein sequence ID" value="POS83096.1"/>
    <property type="molecule type" value="Genomic_DNA"/>
</dbReference>
<reference evidence="1 2" key="1">
    <citation type="submission" date="2017-10" db="EMBL/GenBank/DDBJ databases">
        <title>Development of genomic resources for the powdery mildew, Erysiphe pulchra.</title>
        <authorList>
            <person name="Wadl P.A."/>
            <person name="Mack B.M."/>
            <person name="Moore G."/>
            <person name="Beltz S.B."/>
        </authorList>
    </citation>
    <scope>NUCLEOTIDE SEQUENCE [LARGE SCALE GENOMIC DNA]</scope>
    <source>
        <strain evidence="1">Cflorida</strain>
    </source>
</reference>
<dbReference type="Proteomes" id="UP000237438">
    <property type="component" value="Unassembled WGS sequence"/>
</dbReference>
<protein>
    <submittedName>
        <fullName evidence="1">Uncharacterized protein</fullName>
    </submittedName>
</protein>